<reference evidence="1 2" key="1">
    <citation type="journal article" date="2017" name="Chemistry">
        <title>Isolation, Biosynthesis and Chemical Modifications of Rubterolones A-F: Rare Tropolone Alkaloids from Actinomadura sp. 5-2.</title>
        <authorList>
            <person name="Guo H."/>
            <person name="Benndorf R."/>
            <person name="Leichnitz D."/>
            <person name="Klassen J.L."/>
            <person name="Vollmers J."/>
            <person name="Gorls H."/>
            <person name="Steinacker M."/>
            <person name="Weigel C."/>
            <person name="Dahse H.M."/>
            <person name="Kaster A.K."/>
            <person name="de Beer Z.W."/>
            <person name="Poulsen M."/>
            <person name="Beemelmanns C."/>
        </authorList>
    </citation>
    <scope>NUCLEOTIDE SEQUENCE [LARGE SCALE GENOMIC DNA]</scope>
    <source>
        <strain evidence="1 2">5-2</strain>
    </source>
</reference>
<dbReference type="Proteomes" id="UP000242367">
    <property type="component" value="Unassembled WGS sequence"/>
</dbReference>
<evidence type="ECO:0000313" key="2">
    <source>
        <dbReference type="Proteomes" id="UP000242367"/>
    </source>
</evidence>
<dbReference type="EMBL" id="MTBP01000002">
    <property type="protein sequence ID" value="POM25031.1"/>
    <property type="molecule type" value="Genomic_DNA"/>
</dbReference>
<organism evidence="1 2">
    <name type="scientific">Actinomadura rubteroloni</name>
    <dbReference type="NCBI Taxonomy" id="1926885"/>
    <lineage>
        <taxon>Bacteria</taxon>
        <taxon>Bacillati</taxon>
        <taxon>Actinomycetota</taxon>
        <taxon>Actinomycetes</taxon>
        <taxon>Streptosporangiales</taxon>
        <taxon>Thermomonosporaceae</taxon>
        <taxon>Actinomadura</taxon>
    </lineage>
</organism>
<evidence type="ECO:0000313" key="1">
    <source>
        <dbReference type="EMBL" id="POM25031.1"/>
    </source>
</evidence>
<sequence>MDYQFLVQPATAKAGTKVRVTARFRARLTVGAKFGPGGERTCFGKNSERADVTGNYDISLGRVGRAARKSVMYLYATPPARATDFPDNPKLEIEYTEKMNDNNQPYILSDCAYNSHWTTVYTLTIPSKKNLPTGRYLLGLTNPMKMETVMRNGVRVPLASVGGSTQGRLPALRVIE</sequence>
<protein>
    <submittedName>
        <fullName evidence="1">Uncharacterized protein</fullName>
    </submittedName>
</protein>
<keyword evidence="2" id="KW-1185">Reference proteome</keyword>
<proteinExistence type="predicted"/>
<name>A0A2P4UJ33_9ACTN</name>
<accession>A0A2P4UJ33</accession>
<comment type="caution">
    <text evidence="1">The sequence shown here is derived from an EMBL/GenBank/DDBJ whole genome shotgun (WGS) entry which is preliminary data.</text>
</comment>
<dbReference type="AlphaFoldDB" id="A0A2P4UJ33"/>
<gene>
    <name evidence="1" type="ORF">BTM25_36720</name>
</gene>